<dbReference type="InterPro" id="IPR016901">
    <property type="entry name" value="APC10/Doc1"/>
</dbReference>
<evidence type="ECO:0000256" key="6">
    <source>
        <dbReference type="ARBA" id="ARBA00023306"/>
    </source>
</evidence>
<evidence type="ECO:0000256" key="4">
    <source>
        <dbReference type="ARBA" id="ARBA00022776"/>
    </source>
</evidence>
<dbReference type="PANTHER" id="PTHR12936:SF0">
    <property type="entry name" value="ANAPHASE-PROMOTING COMPLEX SUBUNIT 10"/>
    <property type="match status" value="1"/>
</dbReference>
<protein>
    <recommendedName>
        <fullName evidence="2">Anaphase-promoting complex subunit 10</fullName>
    </recommendedName>
</protein>
<dbReference type="SMART" id="SM01337">
    <property type="entry name" value="APC10"/>
    <property type="match status" value="1"/>
</dbReference>
<dbReference type="EMBL" id="OU015568">
    <property type="protein sequence ID" value="CAG5089169.1"/>
    <property type="molecule type" value="Genomic_DNA"/>
</dbReference>
<evidence type="ECO:0000256" key="1">
    <source>
        <dbReference type="ARBA" id="ARBA00006762"/>
    </source>
</evidence>
<evidence type="ECO:0000313" key="8">
    <source>
        <dbReference type="EMBL" id="CAG5089169.1"/>
    </source>
</evidence>
<keyword evidence="5" id="KW-0833">Ubl conjugation pathway</keyword>
<dbReference type="InterPro" id="IPR004939">
    <property type="entry name" value="APC_su10/DOC_dom"/>
</dbReference>
<evidence type="ECO:0000256" key="5">
    <source>
        <dbReference type="ARBA" id="ARBA00022786"/>
    </source>
</evidence>
<organism evidence="8 9">
    <name type="scientific">Oikopleura dioica</name>
    <name type="common">Tunicate</name>
    <dbReference type="NCBI Taxonomy" id="34765"/>
    <lineage>
        <taxon>Eukaryota</taxon>
        <taxon>Metazoa</taxon>
        <taxon>Chordata</taxon>
        <taxon>Tunicata</taxon>
        <taxon>Appendicularia</taxon>
        <taxon>Copelata</taxon>
        <taxon>Oikopleuridae</taxon>
        <taxon>Oikopleura</taxon>
    </lineage>
</organism>
<reference evidence="8 9" key="1">
    <citation type="submission" date="2021-04" db="EMBL/GenBank/DDBJ databases">
        <authorList>
            <person name="Bliznina A."/>
        </authorList>
    </citation>
    <scope>NUCLEOTIDE SEQUENCE [LARGE SCALE GENOMIC DNA]</scope>
</reference>
<dbReference type="Gene3D" id="2.40.128.180">
    <property type="match status" value="2"/>
</dbReference>
<proteinExistence type="inferred from homology"/>
<dbReference type="CDD" id="cd08366">
    <property type="entry name" value="APC10"/>
    <property type="match status" value="1"/>
</dbReference>
<dbReference type="Pfam" id="PF03256">
    <property type="entry name" value="ANAPC10"/>
    <property type="match status" value="1"/>
</dbReference>
<dbReference type="PANTHER" id="PTHR12936">
    <property type="entry name" value="ANAPHASE-PROMOTING COMPLEX 10"/>
    <property type="match status" value="1"/>
</dbReference>
<dbReference type="Gene3D" id="2.60.120.260">
    <property type="entry name" value="Galactose-binding domain-like"/>
    <property type="match status" value="1"/>
</dbReference>
<evidence type="ECO:0000256" key="2">
    <source>
        <dbReference type="ARBA" id="ARBA00013927"/>
    </source>
</evidence>
<feature type="domain" description="DOC" evidence="7">
    <location>
        <begin position="5"/>
        <end position="190"/>
    </location>
</feature>
<dbReference type="InterPro" id="IPR008979">
    <property type="entry name" value="Galactose-bd-like_sf"/>
</dbReference>
<evidence type="ECO:0000256" key="3">
    <source>
        <dbReference type="ARBA" id="ARBA00022618"/>
    </source>
</evidence>
<sequence>MNESIDMFDLLGGGSMILKQYTQGKLPDIGHDAIWSVSSCKREFPISNLRDNNVDTYWQSDGNQPHTITCQFRSRQQVVGILLYADSKSDESYTPSHITIKAGSDFNDLVNVVTDFKTNEPKGWIPINIKNSFGNPLRTWMLQIVITQNHQSGRDSHLRMIAVLGPSETEDSKMNEKEWRIPLVSGETKIRLEHSFTSGRRTVFLEDKIVFEDKWRMAFTGVDQFKLGKNHSAKMIISTNKLKAGFFESLFGGSNSSDLEYKLLIDGMSEKDFIRKQEKILRAWEPFHKKQKVFLDTTKLEVWFKGHEVESTQNFIEDGTEMTFCIDGKAFSVRNLSSGSKHEGLVYEMYMDGEPIPQVAIL</sequence>
<keyword evidence="3" id="KW-0132">Cell division</keyword>
<name>A0ABN7S4Z4_OIKDI</name>
<dbReference type="PROSITE" id="PS51284">
    <property type="entry name" value="DOC"/>
    <property type="match status" value="1"/>
</dbReference>
<dbReference type="SUPFAM" id="SSF49785">
    <property type="entry name" value="Galactose-binding domain-like"/>
    <property type="match status" value="1"/>
</dbReference>
<evidence type="ECO:0000259" key="7">
    <source>
        <dbReference type="PROSITE" id="PS51284"/>
    </source>
</evidence>
<dbReference type="InterPro" id="IPR010695">
    <property type="entry name" value="FAIM1"/>
</dbReference>
<evidence type="ECO:0000313" key="9">
    <source>
        <dbReference type="Proteomes" id="UP001158576"/>
    </source>
</evidence>
<gene>
    <name evidence="8" type="ORF">OKIOD_LOCUS3670</name>
</gene>
<keyword evidence="4" id="KW-0498">Mitosis</keyword>
<dbReference type="Pfam" id="PF06905">
    <property type="entry name" value="FAIM1"/>
    <property type="match status" value="1"/>
</dbReference>
<accession>A0ABN7S4Z4</accession>
<comment type="similarity">
    <text evidence="1">Belongs to the APC10 family.</text>
</comment>
<dbReference type="InterPro" id="IPR038513">
    <property type="entry name" value="FAIM1_dom_sf"/>
</dbReference>
<keyword evidence="9" id="KW-1185">Reference proteome</keyword>
<dbReference type="Proteomes" id="UP001158576">
    <property type="component" value="Chromosome PAR"/>
</dbReference>
<keyword evidence="6" id="KW-0131">Cell cycle</keyword>